<feature type="compositionally biased region" description="Low complexity" evidence="1">
    <location>
        <begin position="46"/>
        <end position="60"/>
    </location>
</feature>
<evidence type="ECO:0000256" key="1">
    <source>
        <dbReference type="SAM" id="MobiDB-lite"/>
    </source>
</evidence>
<feature type="compositionally biased region" description="Low complexity" evidence="1">
    <location>
        <begin position="90"/>
        <end position="140"/>
    </location>
</feature>
<gene>
    <name evidence="2" type="ORF">ACFOLH_09205</name>
</gene>
<evidence type="ECO:0000313" key="2">
    <source>
        <dbReference type="EMBL" id="MFC3688515.1"/>
    </source>
</evidence>
<dbReference type="EMBL" id="JBHRWW010000005">
    <property type="protein sequence ID" value="MFC3688515.1"/>
    <property type="molecule type" value="Genomic_DNA"/>
</dbReference>
<comment type="caution">
    <text evidence="2">The sequence shown here is derived from an EMBL/GenBank/DDBJ whole genome shotgun (WGS) entry which is preliminary data.</text>
</comment>
<dbReference type="RefSeq" id="WP_340290357.1">
    <property type="nucleotide sequence ID" value="NZ_JBBEOI010000017.1"/>
</dbReference>
<reference evidence="3" key="1">
    <citation type="journal article" date="2019" name="Int. J. Syst. Evol. Microbiol.">
        <title>The Global Catalogue of Microorganisms (GCM) 10K type strain sequencing project: providing services to taxonomists for standard genome sequencing and annotation.</title>
        <authorList>
            <consortium name="The Broad Institute Genomics Platform"/>
            <consortium name="The Broad Institute Genome Sequencing Center for Infectious Disease"/>
            <person name="Wu L."/>
            <person name="Ma J."/>
        </authorList>
    </citation>
    <scope>NUCLEOTIDE SEQUENCE [LARGE SCALE GENOMIC DNA]</scope>
    <source>
        <strain evidence="3">NCAIM B.02333</strain>
    </source>
</reference>
<protein>
    <submittedName>
        <fullName evidence="2">Uncharacterized protein</fullName>
    </submittedName>
</protein>
<organism evidence="2 3">
    <name type="scientific">Aquipuribacter hungaricus</name>
    <dbReference type="NCBI Taxonomy" id="545624"/>
    <lineage>
        <taxon>Bacteria</taxon>
        <taxon>Bacillati</taxon>
        <taxon>Actinomycetota</taxon>
        <taxon>Actinomycetes</taxon>
        <taxon>Micrococcales</taxon>
        <taxon>Intrasporangiaceae</taxon>
        <taxon>Aquipuribacter</taxon>
    </lineage>
</organism>
<sequence length="395" mass="40021">MTGGAAAQAPGLPAGVSSPATFLGAVAQGRLAAAGVPARTAPGLTAPAPAQPVAPTSIPTPAAPPVPRTTDVATSAPARQPATSIPTQSVTAPTGPAGGAVADPAITSTASTPTTTTPTTTTPTAVAPTATSAPTTPSDPATRAVELLAGELAATRGLLAELLVGHRSETVLLREEVALLRTEVRARPAAGLLGVTRAVLQDHADDLARRATRLGTAASHAFVASAEEVGLDEAGLLALQQWVLAGGRGVVVAADDRQRLLLGVAALHHVAGRGRPVVVVAPRRQDVTVWADALREHLPHADVLTGTPRPGDAPGPREVLVTTARAHARDETRARPAAELLVAVDAERFGAPSLSPALDDRCDWRLGLSAGYRRGDDGLVRRTDPYFSGGVVHVG</sequence>
<evidence type="ECO:0000313" key="3">
    <source>
        <dbReference type="Proteomes" id="UP001595685"/>
    </source>
</evidence>
<name>A0ABV7WFK5_9MICO</name>
<dbReference type="Proteomes" id="UP001595685">
    <property type="component" value="Unassembled WGS sequence"/>
</dbReference>
<keyword evidence="3" id="KW-1185">Reference proteome</keyword>
<proteinExistence type="predicted"/>
<accession>A0ABV7WFK5</accession>
<feature type="region of interest" description="Disordered" evidence="1">
    <location>
        <begin position="40"/>
        <end position="140"/>
    </location>
</feature>